<sequence>MALSSGSLRYRVQESIFTVESKDWYCYVDETDRRCLRVSNKRGICLPRADDANEIRVCKLDTGVRAAIPRDYVLLLTRLLPSDVVTGGVPAGPRVANGVVDSGYRGSINVVVYYNAACSVLPRGALELRFALVKLADVWPSARTVFNLYDAATDYECGAEFVNSIKMAADSGAGDAEPQLPPDGNDVWPGTGCRALVCLHDRGAIAASQYRADEADVAFAVATAASMVVGLRQTPSSSAPPSDVAFFTSGEFSTLLPFYETFSPKKDEDGGYDVRASVSVTLEPMSVTSMVIRQRYRCGDGSVIPCVFGRSSMNASGVAVIPTRWMANEWLTVRLCNMTRARVDINAGDRIAQLLLVARESLLWLPRGQNVDEPFPSAASDVRVDNRRVCPLPNWRKTAHFDEEAPSSERMDKGFGSTGLGGDAL</sequence>
<protein>
    <submittedName>
        <fullName evidence="7">dUTPase</fullName>
    </submittedName>
</protein>
<dbReference type="EMBL" id="OR540300">
    <property type="protein sequence ID" value="WOL23332.1"/>
    <property type="molecule type" value="Genomic_DNA"/>
</dbReference>
<evidence type="ECO:0000256" key="5">
    <source>
        <dbReference type="SAM" id="MobiDB-lite"/>
    </source>
</evidence>
<dbReference type="GO" id="GO:0046080">
    <property type="term" value="P:dUTP metabolic process"/>
    <property type="evidence" value="ECO:0007669"/>
    <property type="project" value="InterPro"/>
</dbReference>
<feature type="compositionally biased region" description="Gly residues" evidence="5">
    <location>
        <begin position="416"/>
        <end position="425"/>
    </location>
</feature>
<evidence type="ECO:0000313" key="7">
    <source>
        <dbReference type="EMBL" id="WOL23332.1"/>
    </source>
</evidence>
<feature type="domain" description="dUTPase-like" evidence="6">
    <location>
        <begin position="261"/>
        <end position="358"/>
    </location>
</feature>
<accession>A0AAU0K6Z6</accession>
<keyword evidence="2" id="KW-0378">Hydrolase</keyword>
<dbReference type="GO" id="GO:0004170">
    <property type="term" value="F:dUTP diphosphatase activity"/>
    <property type="evidence" value="ECO:0007669"/>
    <property type="project" value="InterPro"/>
</dbReference>
<organism evidence="7">
    <name type="scientific">Anatid alphaherpesvirus 2</name>
    <dbReference type="NCBI Taxonomy" id="3080522"/>
    <lineage>
        <taxon>Viruses</taxon>
        <taxon>Duplodnaviria</taxon>
        <taxon>Heunggongvirae</taxon>
        <taxon>Peploviricota</taxon>
        <taxon>Herviviricetes</taxon>
        <taxon>Herpesvirales</taxon>
        <taxon>Orthoherpesviridae</taxon>
        <taxon>Alphaherpesvirinae</taxon>
    </lineage>
</organism>
<evidence type="ECO:0000259" key="6">
    <source>
        <dbReference type="Pfam" id="PF00692"/>
    </source>
</evidence>
<keyword evidence="4" id="KW-0546">Nucleotide metabolism</keyword>
<dbReference type="InterPro" id="IPR036157">
    <property type="entry name" value="dUTPase-like_sf"/>
</dbReference>
<dbReference type="Pfam" id="PF00692">
    <property type="entry name" value="dUTPase"/>
    <property type="match status" value="1"/>
</dbReference>
<dbReference type="Gene3D" id="2.70.40.10">
    <property type="match status" value="2"/>
</dbReference>
<evidence type="ECO:0000256" key="3">
    <source>
        <dbReference type="ARBA" id="ARBA00022842"/>
    </source>
</evidence>
<dbReference type="HAMAP" id="MF_04031">
    <property type="entry name" value="HSV_DUT"/>
    <property type="match status" value="1"/>
</dbReference>
<keyword evidence="1" id="KW-0479">Metal-binding</keyword>
<dbReference type="SUPFAM" id="SSF51283">
    <property type="entry name" value="dUTPase-like"/>
    <property type="match status" value="2"/>
</dbReference>
<proteinExistence type="inferred from homology"/>
<evidence type="ECO:0000256" key="2">
    <source>
        <dbReference type="ARBA" id="ARBA00022801"/>
    </source>
</evidence>
<feature type="region of interest" description="Disordered" evidence="5">
    <location>
        <begin position="401"/>
        <end position="425"/>
    </location>
</feature>
<keyword evidence="3" id="KW-0460">Magnesium</keyword>
<reference evidence="7" key="1">
    <citation type="submission" date="2024-06" db="EMBL/GenBank/DDBJ databases">
        <title>Multidecadal high mortality disease events in Australian domestic geese associated with an alphaherpesvirus, designated Anatid alphaherpesvirus 2.</title>
        <authorList>
            <person name="Kelly-Bosma M."/>
            <person name="Neave M.J."/>
        </authorList>
    </citation>
    <scope>NUCLEOTIDE SEQUENCE</scope>
    <source>
        <strain evidence="7">ACDP 22-00165</strain>
    </source>
</reference>
<dbReference type="GO" id="GO:0046872">
    <property type="term" value="F:metal ion binding"/>
    <property type="evidence" value="ECO:0007669"/>
    <property type="project" value="UniProtKB-KW"/>
</dbReference>
<evidence type="ECO:0000256" key="4">
    <source>
        <dbReference type="ARBA" id="ARBA00023080"/>
    </source>
</evidence>
<name>A0AAU0K6Z6_9ALPH</name>
<evidence type="ECO:0000256" key="1">
    <source>
        <dbReference type="ARBA" id="ARBA00022723"/>
    </source>
</evidence>
<feature type="compositionally biased region" description="Basic and acidic residues" evidence="5">
    <location>
        <begin position="401"/>
        <end position="413"/>
    </location>
</feature>
<dbReference type="InterPro" id="IPR034745">
    <property type="entry name" value="HSV_DUT"/>
</dbReference>
<dbReference type="InterPro" id="IPR029054">
    <property type="entry name" value="dUTPase-like"/>
</dbReference>